<dbReference type="InterPro" id="IPR004114">
    <property type="entry name" value="THUMP_dom"/>
</dbReference>
<evidence type="ECO:0000259" key="4">
    <source>
        <dbReference type="PROSITE" id="PS51165"/>
    </source>
</evidence>
<feature type="coiled-coil region" evidence="2">
    <location>
        <begin position="252"/>
        <end position="279"/>
    </location>
</feature>
<dbReference type="Gene3D" id="3.30.2300.10">
    <property type="entry name" value="THUMP superfamily"/>
    <property type="match status" value="1"/>
</dbReference>
<dbReference type="PROSITE" id="PS51165">
    <property type="entry name" value="THUMP"/>
    <property type="match status" value="1"/>
</dbReference>
<evidence type="ECO:0000256" key="1">
    <source>
        <dbReference type="PROSITE-ProRule" id="PRU00529"/>
    </source>
</evidence>
<dbReference type="AlphaFoldDB" id="A0A8J2REA1"/>
<name>A0A8J2REA1_9CRUS</name>
<dbReference type="GO" id="GO:0006400">
    <property type="term" value="P:tRNA modification"/>
    <property type="evidence" value="ECO:0007669"/>
    <property type="project" value="InterPro"/>
</dbReference>
<dbReference type="Proteomes" id="UP000789390">
    <property type="component" value="Unassembled WGS sequence"/>
</dbReference>
<feature type="compositionally biased region" description="Polar residues" evidence="3">
    <location>
        <begin position="88"/>
        <end position="103"/>
    </location>
</feature>
<dbReference type="GO" id="GO:0003723">
    <property type="term" value="F:RNA binding"/>
    <property type="evidence" value="ECO:0007669"/>
    <property type="project" value="UniProtKB-UniRule"/>
</dbReference>
<protein>
    <recommendedName>
        <fullName evidence="4">THUMP domain-containing protein</fullName>
    </recommendedName>
</protein>
<sequence length="437" mass="48695">MKSDQINHRSQTISKVPVRVQALDSTVRRHVDVVGIESLTPISSVLRPATSDKVVSPKEDKVVSPKSLVTCDKVVSPKKTNGRGLSASIDTQSRPIASPSKGSLVSRITLKPNVPSSDRMKSDQINNRSQAISKIPARFDDVLATVRSLDVVGTKSSIFSTSRPAIPMKKSDGLSCGMKFKLKPETNAKPKNKEYYKRCAKQARKSVNELGPGQKGFLCTSNREKDGVREAYNILNEYADIVYGSEKPKEENESQEVKKEEIEDELSKEMEELKKKQAAPVSERRFQSVITAIKGCIFIRSTVENPSAIVDAIINDIEKKKQQTTKFLLRMLPIQLTCKSVKEDIIKAAETLVDQMANYKTFSLLIKVRNHSIKRDDLIEPIAEIVSKKFPEMKVDLDNPEVSMVVEVVRATCCLGIVTNYSGRVKYNLVEIAQRAK</sequence>
<feature type="region of interest" description="Disordered" evidence="3">
    <location>
        <begin position="76"/>
        <end position="103"/>
    </location>
</feature>
<reference evidence="5" key="1">
    <citation type="submission" date="2021-11" db="EMBL/GenBank/DDBJ databases">
        <authorList>
            <person name="Schell T."/>
        </authorList>
    </citation>
    <scope>NUCLEOTIDE SEQUENCE</scope>
    <source>
        <strain evidence="5">M5</strain>
    </source>
</reference>
<gene>
    <name evidence="5" type="ORF">DGAL_LOCUS5359</name>
</gene>
<accession>A0A8J2REA1</accession>
<dbReference type="EMBL" id="CAKKLH010000094">
    <property type="protein sequence ID" value="CAH0102835.1"/>
    <property type="molecule type" value="Genomic_DNA"/>
</dbReference>
<comment type="caution">
    <text evidence="5">The sequence shown here is derived from an EMBL/GenBank/DDBJ whole genome shotgun (WGS) entry which is preliminary data.</text>
</comment>
<evidence type="ECO:0000256" key="3">
    <source>
        <dbReference type="SAM" id="MobiDB-lite"/>
    </source>
</evidence>
<keyword evidence="1" id="KW-0694">RNA-binding</keyword>
<proteinExistence type="predicted"/>
<keyword evidence="6" id="KW-1185">Reference proteome</keyword>
<dbReference type="SMART" id="SM00981">
    <property type="entry name" value="THUMP"/>
    <property type="match status" value="1"/>
</dbReference>
<feature type="domain" description="THUMP" evidence="4">
    <location>
        <begin position="316"/>
        <end position="419"/>
    </location>
</feature>
<keyword evidence="2" id="KW-0175">Coiled coil</keyword>
<dbReference type="SUPFAM" id="SSF143437">
    <property type="entry name" value="THUMP domain-like"/>
    <property type="match status" value="1"/>
</dbReference>
<dbReference type="PANTHER" id="PTHR13452:SF10">
    <property type="entry name" value="THUMP DOMAIN-CONTAINING PROTEIN 1"/>
    <property type="match status" value="1"/>
</dbReference>
<dbReference type="Pfam" id="PF02926">
    <property type="entry name" value="THUMP"/>
    <property type="match status" value="1"/>
</dbReference>
<dbReference type="PANTHER" id="PTHR13452">
    <property type="entry name" value="THUMP DOMAIN CONTAINING PROTEIN 1-RELATED"/>
    <property type="match status" value="1"/>
</dbReference>
<evidence type="ECO:0000313" key="6">
    <source>
        <dbReference type="Proteomes" id="UP000789390"/>
    </source>
</evidence>
<dbReference type="OrthoDB" id="367221at2759"/>
<evidence type="ECO:0000313" key="5">
    <source>
        <dbReference type="EMBL" id="CAH0102835.1"/>
    </source>
</evidence>
<evidence type="ECO:0000256" key="2">
    <source>
        <dbReference type="SAM" id="Coils"/>
    </source>
</evidence>
<dbReference type="InterPro" id="IPR040183">
    <property type="entry name" value="THUMPD1-like"/>
</dbReference>
<dbReference type="CDD" id="cd11717">
    <property type="entry name" value="THUMP_THUMPD1_like"/>
    <property type="match status" value="1"/>
</dbReference>
<organism evidence="5 6">
    <name type="scientific">Daphnia galeata</name>
    <dbReference type="NCBI Taxonomy" id="27404"/>
    <lineage>
        <taxon>Eukaryota</taxon>
        <taxon>Metazoa</taxon>
        <taxon>Ecdysozoa</taxon>
        <taxon>Arthropoda</taxon>
        <taxon>Crustacea</taxon>
        <taxon>Branchiopoda</taxon>
        <taxon>Diplostraca</taxon>
        <taxon>Cladocera</taxon>
        <taxon>Anomopoda</taxon>
        <taxon>Daphniidae</taxon>
        <taxon>Daphnia</taxon>
    </lineage>
</organism>